<feature type="transmembrane region" description="Helical" evidence="1">
    <location>
        <begin position="80"/>
        <end position="100"/>
    </location>
</feature>
<evidence type="ECO:0000313" key="3">
    <source>
        <dbReference type="EMBL" id="MBR7795160.1"/>
    </source>
</evidence>
<dbReference type="Pfam" id="PF08006">
    <property type="entry name" value="HAAS_TM"/>
    <property type="match status" value="1"/>
</dbReference>
<dbReference type="PANTHER" id="PTHR41307:SF1">
    <property type="entry name" value="MEMBRANE PROTEIN"/>
    <property type="match status" value="1"/>
</dbReference>
<dbReference type="Proteomes" id="UP000675284">
    <property type="component" value="Unassembled WGS sequence"/>
</dbReference>
<sequence>MNTNRIVLSKKSKRFLEDLRIYLFSSGKNADEIEDIVEELQVHLIEAERDGKSIDNIVGQSPKAYMDQISDEMLTDYQEWFTYIVIIVFGSFGFIIMNDLFQGSVSYSLLEIIGYLSIATVFIICVFQAFKYIAAHNLSKIVEYVIFYVLGLLPISLYIGLIFLNEVIETPVIHLEMLGMIITAILTLALLLAISYWAKTWAMLIILALLILPDTVLHSFHISETLHLLLGTSISFVGIAIYLVIHSKLSRAHS</sequence>
<feature type="domain" description="HAAS transmembrane region" evidence="2">
    <location>
        <begin position="94"/>
        <end position="207"/>
    </location>
</feature>
<feature type="transmembrane region" description="Helical" evidence="1">
    <location>
        <begin position="177"/>
        <end position="194"/>
    </location>
</feature>
<dbReference type="Gene3D" id="1.10.1900.10">
    <property type="entry name" value="c-terminal domain of poly(a) binding protein"/>
    <property type="match status" value="1"/>
</dbReference>
<evidence type="ECO:0000256" key="1">
    <source>
        <dbReference type="SAM" id="Phobius"/>
    </source>
</evidence>
<dbReference type="RefSeq" id="WP_121604128.1">
    <property type="nucleotide sequence ID" value="NZ_JAGSOT010000007.1"/>
</dbReference>
<comment type="caution">
    <text evidence="3">The sequence shown here is derived from an EMBL/GenBank/DDBJ whole genome shotgun (WGS) entry which is preliminary data.</text>
</comment>
<feature type="transmembrane region" description="Helical" evidence="1">
    <location>
        <begin position="226"/>
        <end position="245"/>
    </location>
</feature>
<dbReference type="SUPFAM" id="SSF158560">
    <property type="entry name" value="BH3980-like"/>
    <property type="match status" value="1"/>
</dbReference>
<organism evidence="3 4">
    <name type="scientific">Virgibacillus salarius</name>
    <dbReference type="NCBI Taxonomy" id="447199"/>
    <lineage>
        <taxon>Bacteria</taxon>
        <taxon>Bacillati</taxon>
        <taxon>Bacillota</taxon>
        <taxon>Bacilli</taxon>
        <taxon>Bacillales</taxon>
        <taxon>Bacillaceae</taxon>
        <taxon>Virgibacillus</taxon>
    </lineage>
</organism>
<gene>
    <name evidence="3" type="ORF">KCX74_03780</name>
</gene>
<dbReference type="EMBL" id="JAGSOT010000007">
    <property type="protein sequence ID" value="MBR7795160.1"/>
    <property type="molecule type" value="Genomic_DNA"/>
</dbReference>
<evidence type="ECO:0000313" key="4">
    <source>
        <dbReference type="Proteomes" id="UP000675284"/>
    </source>
</evidence>
<dbReference type="AlphaFoldDB" id="A0A941DRC9"/>
<accession>A0A941DRC9</accession>
<dbReference type="InterPro" id="IPR012963">
    <property type="entry name" value="HAAS_TM"/>
</dbReference>
<keyword evidence="1" id="KW-0812">Transmembrane</keyword>
<feature type="transmembrane region" description="Helical" evidence="1">
    <location>
        <begin position="201"/>
        <end position="220"/>
    </location>
</feature>
<evidence type="ECO:0000259" key="2">
    <source>
        <dbReference type="Pfam" id="PF08006"/>
    </source>
</evidence>
<name>A0A941DRC9_9BACI</name>
<keyword evidence="4" id="KW-1185">Reference proteome</keyword>
<reference evidence="3" key="1">
    <citation type="submission" date="2021-04" db="EMBL/GenBank/DDBJ databases">
        <title>Isolation and polyphasic classification of algal microorganism.</title>
        <authorList>
            <person name="Wang S."/>
        </authorList>
    </citation>
    <scope>NUCLEOTIDE SEQUENCE</scope>
    <source>
        <strain evidence="3">720a</strain>
    </source>
</reference>
<feature type="transmembrane region" description="Helical" evidence="1">
    <location>
        <begin position="145"/>
        <end position="165"/>
    </location>
</feature>
<protein>
    <recommendedName>
        <fullName evidence="2">HAAS transmembrane region domain-containing protein</fullName>
    </recommendedName>
</protein>
<dbReference type="PANTHER" id="PTHR41307">
    <property type="entry name" value="MEMBRANE PROTEIN-RELATED"/>
    <property type="match status" value="1"/>
</dbReference>
<keyword evidence="1" id="KW-0472">Membrane</keyword>
<keyword evidence="1" id="KW-1133">Transmembrane helix</keyword>
<proteinExistence type="predicted"/>
<feature type="transmembrane region" description="Helical" evidence="1">
    <location>
        <begin position="112"/>
        <end position="133"/>
    </location>
</feature>